<organism evidence="1 2">
    <name type="scientific">Fusobacterium nucleatum subsp. polymorphum</name>
    <name type="common">Fusobacterium polymorphum</name>
    <dbReference type="NCBI Taxonomy" id="76857"/>
    <lineage>
        <taxon>Bacteria</taxon>
        <taxon>Fusobacteriati</taxon>
        <taxon>Fusobacteriota</taxon>
        <taxon>Fusobacteriia</taxon>
        <taxon>Fusobacteriales</taxon>
        <taxon>Fusobacteriaceae</taxon>
        <taxon>Fusobacterium</taxon>
    </lineage>
</organism>
<dbReference type="RefSeq" id="WP_094242374.1">
    <property type="nucleotide sequence ID" value="NZ_NJGI01000004.1"/>
</dbReference>
<protein>
    <submittedName>
        <fullName evidence="1">Uncharacterized protein</fullName>
    </submittedName>
</protein>
<dbReference type="AlphaFoldDB" id="A0A2B7YIY4"/>
<reference evidence="1 2" key="1">
    <citation type="submission" date="2017-06" db="EMBL/GenBank/DDBJ databases">
        <title>Genome sequencing of Fusobacterium nucleatum subsp. polymorphum KCOM 1232 (=ChDC F37).</title>
        <authorList>
            <person name="Kook J.-K."/>
            <person name="Park S.-N."/>
            <person name="Lim Y.K."/>
            <person name="Roh H."/>
        </authorList>
    </citation>
    <scope>NUCLEOTIDE SEQUENCE [LARGE SCALE GENOMIC DNA]</scope>
    <source>
        <strain evidence="2">KCOM 1232 ( ChDC F37)</strain>
    </source>
</reference>
<accession>A0A2B7YIY4</accession>
<dbReference type="Proteomes" id="UP000222862">
    <property type="component" value="Unassembled WGS sequence"/>
</dbReference>
<proteinExistence type="predicted"/>
<gene>
    <name evidence="1" type="ORF">RN96_07890</name>
</gene>
<name>A0A2B7YIY4_FUSNP</name>
<dbReference type="EMBL" id="NJGI01000004">
    <property type="protein sequence ID" value="PGH20983.1"/>
    <property type="molecule type" value="Genomic_DNA"/>
</dbReference>
<sequence length="76" mass="8814">MKEVSPMKAIRQKCLDCSCGSSEEVKNCFAKKCPLYQFRFGYKLDENGERKKTRTISEEHLEKLKAGRNKNLSLIQ</sequence>
<evidence type="ECO:0000313" key="1">
    <source>
        <dbReference type="EMBL" id="PGH20983.1"/>
    </source>
</evidence>
<comment type="caution">
    <text evidence="1">The sequence shown here is derived from an EMBL/GenBank/DDBJ whole genome shotgun (WGS) entry which is preliminary data.</text>
</comment>
<evidence type="ECO:0000313" key="2">
    <source>
        <dbReference type="Proteomes" id="UP000222862"/>
    </source>
</evidence>